<dbReference type="RefSeq" id="WP_043872594.1">
    <property type="nucleotide sequence ID" value="NZ_CCVW01000001.1"/>
</dbReference>
<dbReference type="EMBL" id="CCSB01000001">
    <property type="protein sequence ID" value="CDZ75970.1"/>
    <property type="molecule type" value="Genomic_DNA"/>
</dbReference>
<dbReference type="STRING" id="1034943.BN59_00233"/>
<keyword evidence="2" id="KW-1185">Reference proteome</keyword>
<proteinExistence type="predicted"/>
<sequence>MNRQFRFYLKADQSPTHFNLSRYLQEQGWQESPSQELADFSDANLQFNTQAAEQLEYKHLLAQLVDKYCHDVMPLTYCINDENWLQVLNQLASEYYYQNQQLLNQIPNLSWILKPALLNNGKEIKIFQKLSEIERHFLSTKRLGGEHVLQYYLSPHLLRDGRKYSIRMFVVLTNYAGCFIYPNGYYNVALHPFMANDYSDLRSHLTNEHLRDEESNVIQIPSKRFENFPPIYAQIKELSQAAVSALAQKNPQAFIPEKERNFAIYGFDFIVDSSGRLWLLEANHGPCFPVSDDHPLQAYLYSVFWQDFIKGFVQPIAANQSVDSINYLPFERLY</sequence>
<dbReference type="Gene3D" id="3.30.470.20">
    <property type="entry name" value="ATP-grasp fold, B domain"/>
    <property type="match status" value="1"/>
</dbReference>
<dbReference type="eggNOG" id="ENOG5033JBY">
    <property type="taxonomic scope" value="Bacteria"/>
</dbReference>
<keyword evidence="1" id="KW-0436">Ligase</keyword>
<dbReference type="OrthoDB" id="5644999at2"/>
<dbReference type="Proteomes" id="UP000044071">
    <property type="component" value="Unassembled WGS sequence"/>
</dbReference>
<dbReference type="InterPro" id="IPR004344">
    <property type="entry name" value="TTL/TTLL_fam"/>
</dbReference>
<dbReference type="AlphaFoldDB" id="A0A078KNR2"/>
<dbReference type="PANTHER" id="PTHR46069">
    <property type="entry name" value="TUBULIN TYROSINE LIGASE"/>
    <property type="match status" value="1"/>
</dbReference>
<accession>A0A078KNR2</accession>
<evidence type="ECO:0000313" key="1">
    <source>
        <dbReference type="EMBL" id="CDZ75970.1"/>
    </source>
</evidence>
<name>A0A078KNR2_9GAMM</name>
<gene>
    <name evidence="1" type="ORF">BN59_00233</name>
</gene>
<organism evidence="1 2">
    <name type="scientific">Legionella massiliensis</name>
    <dbReference type="NCBI Taxonomy" id="1034943"/>
    <lineage>
        <taxon>Bacteria</taxon>
        <taxon>Pseudomonadati</taxon>
        <taxon>Pseudomonadota</taxon>
        <taxon>Gammaproteobacteria</taxon>
        <taxon>Legionellales</taxon>
        <taxon>Legionellaceae</taxon>
        <taxon>Legionella</taxon>
    </lineage>
</organism>
<protein>
    <submittedName>
        <fullName evidence="1">Tubulin-tyrosine ligase family protein</fullName>
    </submittedName>
</protein>
<dbReference type="PROSITE" id="PS51221">
    <property type="entry name" value="TTL"/>
    <property type="match status" value="1"/>
</dbReference>
<reference evidence="1 2" key="1">
    <citation type="submission" date="2014-06" db="EMBL/GenBank/DDBJ databases">
        <authorList>
            <person name="Urmite Genomes Urmite Genomes"/>
        </authorList>
    </citation>
    <scope>NUCLEOTIDE SEQUENCE [LARGE SCALE GENOMIC DNA]</scope>
</reference>
<dbReference type="PANTHER" id="PTHR46069:SF1">
    <property type="entry name" value="CHROMOSOME UNDETERMINED SCAFFOLD_125, WHOLE GENOME SHOTGUN SEQUENCE"/>
    <property type="match status" value="1"/>
</dbReference>
<dbReference type="GO" id="GO:0016874">
    <property type="term" value="F:ligase activity"/>
    <property type="evidence" value="ECO:0007669"/>
    <property type="project" value="UniProtKB-KW"/>
</dbReference>
<dbReference type="Pfam" id="PF03133">
    <property type="entry name" value="TTL"/>
    <property type="match status" value="1"/>
</dbReference>
<evidence type="ECO:0000313" key="2">
    <source>
        <dbReference type="Proteomes" id="UP000044071"/>
    </source>
</evidence>
<dbReference type="SUPFAM" id="SSF56059">
    <property type="entry name" value="Glutathione synthetase ATP-binding domain-like"/>
    <property type="match status" value="1"/>
</dbReference>